<dbReference type="EMBL" id="CM037155">
    <property type="protein sequence ID" value="KAH7845439.1"/>
    <property type="molecule type" value="Genomic_DNA"/>
</dbReference>
<organism evidence="1 2">
    <name type="scientific">Vaccinium darrowii</name>
    <dbReference type="NCBI Taxonomy" id="229202"/>
    <lineage>
        <taxon>Eukaryota</taxon>
        <taxon>Viridiplantae</taxon>
        <taxon>Streptophyta</taxon>
        <taxon>Embryophyta</taxon>
        <taxon>Tracheophyta</taxon>
        <taxon>Spermatophyta</taxon>
        <taxon>Magnoliopsida</taxon>
        <taxon>eudicotyledons</taxon>
        <taxon>Gunneridae</taxon>
        <taxon>Pentapetalae</taxon>
        <taxon>asterids</taxon>
        <taxon>Ericales</taxon>
        <taxon>Ericaceae</taxon>
        <taxon>Vaccinioideae</taxon>
        <taxon>Vaccinieae</taxon>
        <taxon>Vaccinium</taxon>
    </lineage>
</organism>
<name>A0ACB7XVY1_9ERIC</name>
<evidence type="ECO:0000313" key="1">
    <source>
        <dbReference type="EMBL" id="KAH7845439.1"/>
    </source>
</evidence>
<dbReference type="Proteomes" id="UP000828048">
    <property type="component" value="Chromosome 5"/>
</dbReference>
<evidence type="ECO:0000313" key="2">
    <source>
        <dbReference type="Proteomes" id="UP000828048"/>
    </source>
</evidence>
<protein>
    <submittedName>
        <fullName evidence="1">Uncharacterized protein</fullName>
    </submittedName>
</protein>
<comment type="caution">
    <text evidence="1">The sequence shown here is derived from an EMBL/GenBank/DDBJ whole genome shotgun (WGS) entry which is preliminary data.</text>
</comment>
<reference evidence="1 2" key="1">
    <citation type="journal article" date="2021" name="Hortic Res">
        <title>High-quality reference genome and annotation aids understanding of berry development for evergreen blueberry (Vaccinium darrowii).</title>
        <authorList>
            <person name="Yu J."/>
            <person name="Hulse-Kemp A.M."/>
            <person name="Babiker E."/>
            <person name="Staton M."/>
        </authorList>
    </citation>
    <scope>NUCLEOTIDE SEQUENCE [LARGE SCALE GENOMIC DNA]</scope>
    <source>
        <strain evidence="2">cv. NJ 8807/NJ 8810</strain>
        <tissue evidence="1">Young leaf</tissue>
    </source>
</reference>
<accession>A0ACB7XVY1</accession>
<sequence length="296" mass="33840">MSNRSPITRILHSPRPTRAGPNSPIWRYVHRFKRLPGTGDIPFLLLREGIPSPPGWFPRGGVPQHLVNQHFESIELEPSEITKGIRRAWDSLPPLSLQIPSTPDDLPLRNHRLFQDKELILPYHIHRAEVISTVGIDHLRITASQTMVFHHPSYHFSIKTFHAVDPSGGLNPGFITMEENQELTNLQENMHRPPLTHSMTILLWNCNGVRSRNFHRLFLDTVTLHRPDLVIISNTWVGGEPAKQMISDLGFDSSAIIDPPTPDSLGGIWFLWNHDQLNCILLGAYQYDMQVLVRRM</sequence>
<gene>
    <name evidence="1" type="ORF">Vadar_001978</name>
</gene>
<proteinExistence type="predicted"/>
<keyword evidence="2" id="KW-1185">Reference proteome</keyword>